<protein>
    <submittedName>
        <fullName evidence="4">Transcription repressor NadR</fullName>
    </submittedName>
</protein>
<dbReference type="Pfam" id="PF02829">
    <property type="entry name" value="3H"/>
    <property type="match status" value="1"/>
</dbReference>
<dbReference type="InterPro" id="IPR026043">
    <property type="entry name" value="NadR"/>
</dbReference>
<feature type="binding site" evidence="1">
    <location>
        <position position="85"/>
    </location>
    <ligand>
        <name>Ni(2+)</name>
        <dbReference type="ChEBI" id="CHEBI:49786"/>
    </ligand>
</feature>
<evidence type="ECO:0000256" key="1">
    <source>
        <dbReference type="PIRSR" id="PIRSR037847-1"/>
    </source>
</evidence>
<organism evidence="4 5">
    <name type="scientific">Anaeromonas frigoriresistens</name>
    <dbReference type="NCBI Taxonomy" id="2683708"/>
    <lineage>
        <taxon>Bacteria</taxon>
        <taxon>Bacillati</taxon>
        <taxon>Bacillota</taxon>
        <taxon>Tissierellia</taxon>
        <taxon>Tissierellales</taxon>
        <taxon>Thermohalobacteraceae</taxon>
        <taxon>Anaeromonas</taxon>
    </lineage>
</organism>
<dbReference type="PANTHER" id="PTHR40068">
    <property type="entry name" value="TRANSCRIPTION REPRESSOR NIAR-RELATED"/>
    <property type="match status" value="1"/>
</dbReference>
<dbReference type="GO" id="GO:0046872">
    <property type="term" value="F:metal ion binding"/>
    <property type="evidence" value="ECO:0007669"/>
    <property type="project" value="UniProtKB-KW"/>
</dbReference>
<dbReference type="EMBL" id="WSFT01000042">
    <property type="protein sequence ID" value="MBS4539149.1"/>
    <property type="molecule type" value="Genomic_DNA"/>
</dbReference>
<gene>
    <name evidence="4" type="ORF">GOQ27_11795</name>
</gene>
<dbReference type="Gene3D" id="1.10.10.10">
    <property type="entry name" value="Winged helix-like DNA-binding domain superfamily/Winged helix DNA-binding domain"/>
    <property type="match status" value="1"/>
</dbReference>
<evidence type="ECO:0000313" key="5">
    <source>
        <dbReference type="Proteomes" id="UP000724672"/>
    </source>
</evidence>
<evidence type="ECO:0000259" key="2">
    <source>
        <dbReference type="Pfam" id="PF02829"/>
    </source>
</evidence>
<dbReference type="SUPFAM" id="SSF46785">
    <property type="entry name" value="Winged helix' DNA-binding domain"/>
    <property type="match status" value="1"/>
</dbReference>
<dbReference type="PANTHER" id="PTHR40068:SF1">
    <property type="entry name" value="TRANSCRIPTION REPRESSOR NIAR-RELATED"/>
    <property type="match status" value="1"/>
</dbReference>
<dbReference type="AlphaFoldDB" id="A0A942UYI0"/>
<feature type="domain" description="Helix-turn-helix type 11" evidence="3">
    <location>
        <begin position="6"/>
        <end position="58"/>
    </location>
</feature>
<evidence type="ECO:0000313" key="4">
    <source>
        <dbReference type="EMBL" id="MBS4539149.1"/>
    </source>
</evidence>
<dbReference type="PIRSF" id="PIRSF037847">
    <property type="entry name" value="NiaR"/>
    <property type="match status" value="1"/>
</dbReference>
<feature type="domain" description="3H" evidence="2">
    <location>
        <begin position="72"/>
        <end position="169"/>
    </location>
</feature>
<keyword evidence="1" id="KW-0479">Metal-binding</keyword>
<proteinExistence type="predicted"/>
<dbReference type="Gene3D" id="3.30.1340.20">
    <property type="entry name" value="3H domain"/>
    <property type="match status" value="1"/>
</dbReference>
<sequence length="171" mass="19243">MDGNRRKNNIISILTKSTTPIKGADIAKRFDVSRQVIVQDIAILRAQGNDIIATPNGYMILSNISSGIKKTIVSQHQGHDNIEEELNTIVDLGGRILDVIVEHPIYGEIKGHLMISSRRDVEEFIKRLNKNNAEPLSTLTDGVHIHTIEVPNEDVFKKIKDELIIKKYLIE</sequence>
<evidence type="ECO:0000259" key="3">
    <source>
        <dbReference type="Pfam" id="PF08279"/>
    </source>
</evidence>
<dbReference type="InterPro" id="IPR036388">
    <property type="entry name" value="WH-like_DNA-bd_sf"/>
</dbReference>
<dbReference type="RefSeq" id="WP_203367075.1">
    <property type="nucleotide sequence ID" value="NZ_WSFT01000042.1"/>
</dbReference>
<comment type="caution">
    <text evidence="4">The sequence shown here is derived from an EMBL/GenBank/DDBJ whole genome shotgun (WGS) entry which is preliminary data.</text>
</comment>
<keyword evidence="5" id="KW-1185">Reference proteome</keyword>
<accession>A0A942UYI0</accession>
<dbReference type="Pfam" id="PF08279">
    <property type="entry name" value="HTH_11"/>
    <property type="match status" value="1"/>
</dbReference>
<dbReference type="InterPro" id="IPR013196">
    <property type="entry name" value="HTH_11"/>
</dbReference>
<feature type="binding site" evidence="1">
    <location>
        <position position="76"/>
    </location>
    <ligand>
        <name>Ni(2+)</name>
        <dbReference type="ChEBI" id="CHEBI:49786"/>
    </ligand>
</feature>
<feature type="binding site" evidence="1">
    <location>
        <position position="144"/>
    </location>
    <ligand>
        <name>Ni(2+)</name>
        <dbReference type="ChEBI" id="CHEBI:49786"/>
    </ligand>
</feature>
<dbReference type="SUPFAM" id="SSF75500">
    <property type="entry name" value="Putative transcriptional regulator TM1602, C-terminal domain"/>
    <property type="match status" value="1"/>
</dbReference>
<dbReference type="InterPro" id="IPR035922">
    <property type="entry name" value="3H_dom_sf"/>
</dbReference>
<keyword evidence="1" id="KW-0533">Nickel</keyword>
<name>A0A942UYI0_9FIRM</name>
<reference evidence="4" key="1">
    <citation type="submission" date="2019-12" db="EMBL/GenBank/DDBJ databases">
        <title>Clostridiaceae gen. nov. sp. nov., isolated from sediment in Xinjiang, China.</title>
        <authorList>
            <person name="Zhang R."/>
        </authorList>
    </citation>
    <scope>NUCLEOTIDE SEQUENCE</scope>
    <source>
        <strain evidence="4">D2Q-11</strain>
    </source>
</reference>
<dbReference type="InterPro" id="IPR004173">
    <property type="entry name" value="3H_domain"/>
</dbReference>
<feature type="binding site" evidence="1">
    <location>
        <position position="146"/>
    </location>
    <ligand>
        <name>Ni(2+)</name>
        <dbReference type="ChEBI" id="CHEBI:49786"/>
    </ligand>
</feature>
<dbReference type="Proteomes" id="UP000724672">
    <property type="component" value="Unassembled WGS sequence"/>
</dbReference>
<dbReference type="InterPro" id="IPR036390">
    <property type="entry name" value="WH_DNA-bd_sf"/>
</dbReference>